<accession>A0AAV2E3S0</accession>
<dbReference type="PANTHER" id="PTHR46890">
    <property type="entry name" value="NON-LTR RETROLELEMENT REVERSE TRANSCRIPTASE-LIKE PROTEIN-RELATED"/>
    <property type="match status" value="1"/>
</dbReference>
<organism evidence="1 2">
    <name type="scientific">Linum trigynum</name>
    <dbReference type="NCBI Taxonomy" id="586398"/>
    <lineage>
        <taxon>Eukaryota</taxon>
        <taxon>Viridiplantae</taxon>
        <taxon>Streptophyta</taxon>
        <taxon>Embryophyta</taxon>
        <taxon>Tracheophyta</taxon>
        <taxon>Spermatophyta</taxon>
        <taxon>Magnoliopsida</taxon>
        <taxon>eudicotyledons</taxon>
        <taxon>Gunneridae</taxon>
        <taxon>Pentapetalae</taxon>
        <taxon>rosids</taxon>
        <taxon>fabids</taxon>
        <taxon>Malpighiales</taxon>
        <taxon>Linaceae</taxon>
        <taxon>Linum</taxon>
    </lineage>
</organism>
<name>A0AAV2E3S0_9ROSI</name>
<proteinExistence type="predicted"/>
<dbReference type="SUPFAM" id="SSF56672">
    <property type="entry name" value="DNA/RNA polymerases"/>
    <property type="match status" value="1"/>
</dbReference>
<dbReference type="AlphaFoldDB" id="A0AAV2E3S0"/>
<sequence length="153" mass="17481">MQMSQWGELGKEFSIEELKAAVSMMGPLKAPGHDGLNPMFFQRFWDVVAPAVHDFASRCWDEPQKIKEVNETILVIIPKVKRPVQIEQFQPISLCNVGYKILTKCLAERLKPFMLDLVHETQMSFVPGRHITYNICVLQEVVHSMRAKKGRAG</sequence>
<dbReference type="PANTHER" id="PTHR46890:SF48">
    <property type="entry name" value="RNA-DIRECTED DNA POLYMERASE"/>
    <property type="match status" value="1"/>
</dbReference>
<gene>
    <name evidence="1" type="ORF">LTRI10_LOCUS21992</name>
</gene>
<dbReference type="Proteomes" id="UP001497516">
    <property type="component" value="Chromosome 4"/>
</dbReference>
<dbReference type="InterPro" id="IPR043502">
    <property type="entry name" value="DNA/RNA_pol_sf"/>
</dbReference>
<keyword evidence="2" id="KW-1185">Reference proteome</keyword>
<evidence type="ECO:0000313" key="1">
    <source>
        <dbReference type="EMBL" id="CAL1380556.1"/>
    </source>
</evidence>
<evidence type="ECO:0008006" key="3">
    <source>
        <dbReference type="Google" id="ProtNLM"/>
    </source>
</evidence>
<reference evidence="1 2" key="1">
    <citation type="submission" date="2024-04" db="EMBL/GenBank/DDBJ databases">
        <authorList>
            <person name="Fracassetti M."/>
        </authorList>
    </citation>
    <scope>NUCLEOTIDE SEQUENCE [LARGE SCALE GENOMIC DNA]</scope>
</reference>
<protein>
    <recommendedName>
        <fullName evidence="3">Reverse transcriptase domain-containing protein</fullName>
    </recommendedName>
</protein>
<dbReference type="EMBL" id="OZ034817">
    <property type="protein sequence ID" value="CAL1380556.1"/>
    <property type="molecule type" value="Genomic_DNA"/>
</dbReference>
<dbReference type="InterPro" id="IPR052343">
    <property type="entry name" value="Retrotransposon-Effector_Assoc"/>
</dbReference>
<evidence type="ECO:0000313" key="2">
    <source>
        <dbReference type="Proteomes" id="UP001497516"/>
    </source>
</evidence>